<dbReference type="InterPro" id="IPR023753">
    <property type="entry name" value="FAD/NAD-binding_dom"/>
</dbReference>
<keyword evidence="3" id="KW-1185">Reference proteome</keyword>
<dbReference type="Gene3D" id="3.50.50.100">
    <property type="match status" value="1"/>
</dbReference>
<dbReference type="GO" id="GO:0004174">
    <property type="term" value="F:electron-transferring-flavoprotein dehydrogenase activity"/>
    <property type="evidence" value="ECO:0007669"/>
    <property type="project" value="TreeGrafter"/>
</dbReference>
<name>A0AAE0LUT2_9PEZI</name>
<dbReference type="Proteomes" id="UP001278766">
    <property type="component" value="Unassembled WGS sequence"/>
</dbReference>
<dbReference type="PRINTS" id="PR00368">
    <property type="entry name" value="FADPNR"/>
</dbReference>
<organism evidence="2 3">
    <name type="scientific">Chaetomium fimeti</name>
    <dbReference type="NCBI Taxonomy" id="1854472"/>
    <lineage>
        <taxon>Eukaryota</taxon>
        <taxon>Fungi</taxon>
        <taxon>Dikarya</taxon>
        <taxon>Ascomycota</taxon>
        <taxon>Pezizomycotina</taxon>
        <taxon>Sordariomycetes</taxon>
        <taxon>Sordariomycetidae</taxon>
        <taxon>Sordariales</taxon>
        <taxon>Chaetomiaceae</taxon>
        <taxon>Chaetomium</taxon>
    </lineage>
</organism>
<dbReference type="AlphaFoldDB" id="A0AAE0LUT2"/>
<dbReference type="GO" id="GO:0005737">
    <property type="term" value="C:cytoplasm"/>
    <property type="evidence" value="ECO:0007669"/>
    <property type="project" value="TreeGrafter"/>
</dbReference>
<dbReference type="PRINTS" id="PR00469">
    <property type="entry name" value="PNDRDTASEII"/>
</dbReference>
<evidence type="ECO:0000313" key="3">
    <source>
        <dbReference type="Proteomes" id="UP001278766"/>
    </source>
</evidence>
<evidence type="ECO:0000259" key="1">
    <source>
        <dbReference type="Pfam" id="PF07992"/>
    </source>
</evidence>
<sequence>MALERIKKVALFTRLIAYGFRIYFGVLRRALSGKFAALTAPKAIPPADPSEVKNVVVVGAAFAGYIASHILASSLPRDGRYRLIVIEPNSHFNFTWVLPRFSVISGHEHKAFIPYSPSFFSKSPKGMVQWVRDRVTSVRSHSVVLRSGDEIPYEFLIIATGSTVPHGLPSRIGAENREDGIEILKAMQARIKAATRIVVAGGGAAGVELATDAKNQYPDKSVTLVHSRQAVMHRFGPGLQKGALDGLQKLGVDVILGERVDPQSVDGKFITLASGREIECDCFINCTGQKPASGLIEDLAPKTITSSGHIRVKPTLQIDDDSLPNIFVCGDVADTKVANMNSRIAGQQAEIAADNIVLAARGKKPSYTYEPGWAEQVIKLTLGMGHSITHFGDGKSELLFSHRETDPALMCAGAWRSLGAKPFEDTGVYSSPSYEGTK</sequence>
<dbReference type="InterPro" id="IPR036188">
    <property type="entry name" value="FAD/NAD-bd_sf"/>
</dbReference>
<comment type="caution">
    <text evidence="2">The sequence shown here is derived from an EMBL/GenBank/DDBJ whole genome shotgun (WGS) entry which is preliminary data.</text>
</comment>
<gene>
    <name evidence="2" type="ORF">B0H64DRAFT_431897</name>
</gene>
<accession>A0AAE0LUT2</accession>
<reference evidence="2" key="1">
    <citation type="journal article" date="2023" name="Mol. Phylogenet. Evol.">
        <title>Genome-scale phylogeny and comparative genomics of the fungal order Sordariales.</title>
        <authorList>
            <person name="Hensen N."/>
            <person name="Bonometti L."/>
            <person name="Westerberg I."/>
            <person name="Brannstrom I.O."/>
            <person name="Guillou S."/>
            <person name="Cros-Aarteil S."/>
            <person name="Calhoun S."/>
            <person name="Haridas S."/>
            <person name="Kuo A."/>
            <person name="Mondo S."/>
            <person name="Pangilinan J."/>
            <person name="Riley R."/>
            <person name="LaButti K."/>
            <person name="Andreopoulos B."/>
            <person name="Lipzen A."/>
            <person name="Chen C."/>
            <person name="Yan M."/>
            <person name="Daum C."/>
            <person name="Ng V."/>
            <person name="Clum A."/>
            <person name="Steindorff A."/>
            <person name="Ohm R.A."/>
            <person name="Martin F."/>
            <person name="Silar P."/>
            <person name="Natvig D.O."/>
            <person name="Lalanne C."/>
            <person name="Gautier V."/>
            <person name="Ament-Velasquez S.L."/>
            <person name="Kruys A."/>
            <person name="Hutchinson M.I."/>
            <person name="Powell A.J."/>
            <person name="Barry K."/>
            <person name="Miller A.N."/>
            <person name="Grigoriev I.V."/>
            <person name="Debuchy R."/>
            <person name="Gladieux P."/>
            <person name="Hiltunen Thoren M."/>
            <person name="Johannesson H."/>
        </authorList>
    </citation>
    <scope>NUCLEOTIDE SEQUENCE</scope>
    <source>
        <strain evidence="2">CBS 168.71</strain>
    </source>
</reference>
<dbReference type="GeneID" id="87842937"/>
<dbReference type="GO" id="GO:0050660">
    <property type="term" value="F:flavin adenine dinucleotide binding"/>
    <property type="evidence" value="ECO:0007669"/>
    <property type="project" value="TreeGrafter"/>
</dbReference>
<dbReference type="PANTHER" id="PTHR43735:SF5">
    <property type="entry name" value="FAD_NAD(P)-BINDING DOMAIN-CONTAINING PROTEIN"/>
    <property type="match status" value="1"/>
</dbReference>
<dbReference type="Pfam" id="PF07992">
    <property type="entry name" value="Pyr_redox_2"/>
    <property type="match status" value="1"/>
</dbReference>
<dbReference type="SUPFAM" id="SSF51905">
    <property type="entry name" value="FAD/NAD(P)-binding domain"/>
    <property type="match status" value="1"/>
</dbReference>
<feature type="domain" description="FAD/NAD(P)-binding" evidence="1">
    <location>
        <begin position="54"/>
        <end position="338"/>
    </location>
</feature>
<proteinExistence type="predicted"/>
<reference evidence="2" key="2">
    <citation type="submission" date="2023-06" db="EMBL/GenBank/DDBJ databases">
        <authorList>
            <consortium name="Lawrence Berkeley National Laboratory"/>
            <person name="Haridas S."/>
            <person name="Hensen N."/>
            <person name="Bonometti L."/>
            <person name="Westerberg I."/>
            <person name="Brannstrom I.O."/>
            <person name="Guillou S."/>
            <person name="Cros-Aarteil S."/>
            <person name="Calhoun S."/>
            <person name="Kuo A."/>
            <person name="Mondo S."/>
            <person name="Pangilinan J."/>
            <person name="Riley R."/>
            <person name="Labutti K."/>
            <person name="Andreopoulos B."/>
            <person name="Lipzen A."/>
            <person name="Chen C."/>
            <person name="Yanf M."/>
            <person name="Daum C."/>
            <person name="Ng V."/>
            <person name="Clum A."/>
            <person name="Steindorff A."/>
            <person name="Ohm R."/>
            <person name="Martin F."/>
            <person name="Silar P."/>
            <person name="Natvig D."/>
            <person name="Lalanne C."/>
            <person name="Gautier V."/>
            <person name="Ament-Velasquez S.L."/>
            <person name="Kruys A."/>
            <person name="Hutchinson M.I."/>
            <person name="Powell A.J."/>
            <person name="Barry K."/>
            <person name="Miller A.N."/>
            <person name="Grigoriev I.V."/>
            <person name="Debuchy R."/>
            <person name="Gladieux P."/>
            <person name="Thoren M.H."/>
            <person name="Johannesson H."/>
        </authorList>
    </citation>
    <scope>NUCLEOTIDE SEQUENCE</scope>
    <source>
        <strain evidence="2">CBS 168.71</strain>
    </source>
</reference>
<dbReference type="PANTHER" id="PTHR43735">
    <property type="entry name" value="APOPTOSIS-INDUCING FACTOR 1"/>
    <property type="match status" value="1"/>
</dbReference>
<dbReference type="RefSeq" id="XP_062661614.1">
    <property type="nucleotide sequence ID" value="XM_062805989.1"/>
</dbReference>
<dbReference type="EMBL" id="JAUEPN010000003">
    <property type="protein sequence ID" value="KAK3298100.1"/>
    <property type="molecule type" value="Genomic_DNA"/>
</dbReference>
<protein>
    <recommendedName>
        <fullName evidence="1">FAD/NAD(P)-binding domain-containing protein</fullName>
    </recommendedName>
</protein>
<evidence type="ECO:0000313" key="2">
    <source>
        <dbReference type="EMBL" id="KAK3298100.1"/>
    </source>
</evidence>